<dbReference type="Pfam" id="PF00501">
    <property type="entry name" value="AMP-binding"/>
    <property type="match status" value="1"/>
</dbReference>
<dbReference type="SUPFAM" id="SSF56801">
    <property type="entry name" value="Acetyl-CoA synthetase-like"/>
    <property type="match status" value="1"/>
</dbReference>
<dbReference type="InterPro" id="IPR000873">
    <property type="entry name" value="AMP-dep_synth/lig_dom"/>
</dbReference>
<dbReference type="InterPro" id="IPR020845">
    <property type="entry name" value="AMP-binding_CS"/>
</dbReference>
<comment type="caution">
    <text evidence="7">The sequence shown here is derived from an EMBL/GenBank/DDBJ whole genome shotgun (WGS) entry which is preliminary data.</text>
</comment>
<evidence type="ECO:0000256" key="5">
    <source>
        <dbReference type="SAM" id="Phobius"/>
    </source>
</evidence>
<dbReference type="PANTHER" id="PTHR24096">
    <property type="entry name" value="LONG-CHAIN-FATTY-ACID--COA LIGASE"/>
    <property type="match status" value="1"/>
</dbReference>
<keyword evidence="8" id="KW-1185">Reference proteome</keyword>
<dbReference type="PROSITE" id="PS00455">
    <property type="entry name" value="AMP_BINDING"/>
    <property type="match status" value="1"/>
</dbReference>
<dbReference type="InterPro" id="IPR042099">
    <property type="entry name" value="ANL_N_sf"/>
</dbReference>
<dbReference type="GO" id="GO:0016405">
    <property type="term" value="F:CoA-ligase activity"/>
    <property type="evidence" value="ECO:0007669"/>
    <property type="project" value="TreeGrafter"/>
</dbReference>
<dbReference type="Proteomes" id="UP001430953">
    <property type="component" value="Unassembled WGS sequence"/>
</dbReference>
<reference evidence="7 8" key="1">
    <citation type="submission" date="2023-03" db="EMBL/GenBank/DDBJ databases">
        <title>High recombination rates correlate with genetic variation in Cardiocondyla obscurior ants.</title>
        <authorList>
            <person name="Errbii M."/>
        </authorList>
    </citation>
    <scope>NUCLEOTIDE SEQUENCE [LARGE SCALE GENOMIC DNA]</scope>
    <source>
        <strain evidence="7">Alpha-2009</strain>
        <tissue evidence="7">Whole body</tissue>
    </source>
</reference>
<gene>
    <name evidence="7" type="ORF">PUN28_006636</name>
</gene>
<protein>
    <recommendedName>
        <fullName evidence="6">AMP-dependent synthetase/ligase domain-containing protein</fullName>
    </recommendedName>
</protein>
<organism evidence="7 8">
    <name type="scientific">Cardiocondyla obscurior</name>
    <dbReference type="NCBI Taxonomy" id="286306"/>
    <lineage>
        <taxon>Eukaryota</taxon>
        <taxon>Metazoa</taxon>
        <taxon>Ecdysozoa</taxon>
        <taxon>Arthropoda</taxon>
        <taxon>Hexapoda</taxon>
        <taxon>Insecta</taxon>
        <taxon>Pterygota</taxon>
        <taxon>Neoptera</taxon>
        <taxon>Endopterygota</taxon>
        <taxon>Hymenoptera</taxon>
        <taxon>Apocrita</taxon>
        <taxon>Aculeata</taxon>
        <taxon>Formicoidea</taxon>
        <taxon>Formicidae</taxon>
        <taxon>Myrmicinae</taxon>
        <taxon>Cardiocondyla</taxon>
    </lineage>
</organism>
<proteinExistence type="inferred from homology"/>
<evidence type="ECO:0000256" key="4">
    <source>
        <dbReference type="ARBA" id="ARBA00023140"/>
    </source>
</evidence>
<dbReference type="PANTHER" id="PTHR24096:SF149">
    <property type="entry name" value="AMP-BINDING DOMAIN-CONTAINING PROTEIN-RELATED"/>
    <property type="match status" value="1"/>
</dbReference>
<evidence type="ECO:0000256" key="1">
    <source>
        <dbReference type="ARBA" id="ARBA00004275"/>
    </source>
</evidence>
<keyword evidence="3" id="KW-0436">Ligase</keyword>
<keyword evidence="4" id="KW-0576">Peroxisome</keyword>
<evidence type="ECO:0000256" key="3">
    <source>
        <dbReference type="ARBA" id="ARBA00022598"/>
    </source>
</evidence>
<dbReference type="GO" id="GO:0005777">
    <property type="term" value="C:peroxisome"/>
    <property type="evidence" value="ECO:0007669"/>
    <property type="project" value="UniProtKB-SubCell"/>
</dbReference>
<dbReference type="Gene3D" id="3.40.50.12780">
    <property type="entry name" value="N-terminal domain of ligase-like"/>
    <property type="match status" value="1"/>
</dbReference>
<comment type="subcellular location">
    <subcellularLocation>
        <location evidence="1">Peroxisome</location>
    </subcellularLocation>
</comment>
<keyword evidence="5" id="KW-0472">Membrane</keyword>
<comment type="similarity">
    <text evidence="2">Belongs to the ATP-dependent AMP-binding enzyme family.</text>
</comment>
<name>A0AAW2GCF4_9HYME</name>
<feature type="transmembrane region" description="Helical" evidence="5">
    <location>
        <begin position="241"/>
        <end position="261"/>
    </location>
</feature>
<keyword evidence="5" id="KW-0812">Transmembrane</keyword>
<sequence length="270" mass="30829">MYKVFFYNNKKFIQLDTITEETFTYAELQDKIVKCALWLQKQGVKSNDVISVCTNNQPNSIVPCIAASYINAIFNPWNEGMDLPTALHVLQLTKPKVIFCNEKSSEVILRAIKEKNFKSIVVIFGKRDDTISFSDILKSCNDTEVSNFHYIELDDIKQTSCILHSSGTTGMPKGVELSNYTMLFISEDNNFDLANLPTLWFSSLYWISGVLLNVKAITQGGKVILYPEFDEEMTCKLIQKYNVIFLSILVEWCIILLSTSVKLSRQSMIY</sequence>
<dbReference type="AlphaFoldDB" id="A0AAW2GCF4"/>
<evidence type="ECO:0000313" key="8">
    <source>
        <dbReference type="Proteomes" id="UP001430953"/>
    </source>
</evidence>
<feature type="domain" description="AMP-dependent synthetase/ligase" evidence="6">
    <location>
        <begin position="20"/>
        <end position="257"/>
    </location>
</feature>
<evidence type="ECO:0000259" key="6">
    <source>
        <dbReference type="Pfam" id="PF00501"/>
    </source>
</evidence>
<dbReference type="EMBL" id="JADYXP020000005">
    <property type="protein sequence ID" value="KAL0124909.1"/>
    <property type="molecule type" value="Genomic_DNA"/>
</dbReference>
<evidence type="ECO:0000313" key="7">
    <source>
        <dbReference type="EMBL" id="KAL0124909.1"/>
    </source>
</evidence>
<keyword evidence="5" id="KW-1133">Transmembrane helix</keyword>
<evidence type="ECO:0000256" key="2">
    <source>
        <dbReference type="ARBA" id="ARBA00006432"/>
    </source>
</evidence>
<accession>A0AAW2GCF4</accession>